<dbReference type="AlphaFoldDB" id="A0A3M7QLM2"/>
<evidence type="ECO:0000313" key="2">
    <source>
        <dbReference type="Proteomes" id="UP000276133"/>
    </source>
</evidence>
<name>A0A3M7QLM2_BRAPC</name>
<protein>
    <submittedName>
        <fullName evidence="1">Uncharacterized protein</fullName>
    </submittedName>
</protein>
<dbReference type="EMBL" id="REGN01005811">
    <property type="protein sequence ID" value="RNA11941.1"/>
    <property type="molecule type" value="Genomic_DNA"/>
</dbReference>
<keyword evidence="2" id="KW-1185">Reference proteome</keyword>
<organism evidence="1 2">
    <name type="scientific">Brachionus plicatilis</name>
    <name type="common">Marine rotifer</name>
    <name type="synonym">Brachionus muelleri</name>
    <dbReference type="NCBI Taxonomy" id="10195"/>
    <lineage>
        <taxon>Eukaryota</taxon>
        <taxon>Metazoa</taxon>
        <taxon>Spiralia</taxon>
        <taxon>Gnathifera</taxon>
        <taxon>Rotifera</taxon>
        <taxon>Eurotatoria</taxon>
        <taxon>Monogononta</taxon>
        <taxon>Pseudotrocha</taxon>
        <taxon>Ploima</taxon>
        <taxon>Brachionidae</taxon>
        <taxon>Brachionus</taxon>
    </lineage>
</organism>
<sequence>MKEYFQHGRFISKICILLGCIIIKSQHIKIISKLTSLKIIPFIIHPTKHNQNKFHKESFYNYWIHY</sequence>
<comment type="caution">
    <text evidence="1">The sequence shown here is derived from an EMBL/GenBank/DDBJ whole genome shotgun (WGS) entry which is preliminary data.</text>
</comment>
<proteinExistence type="predicted"/>
<dbReference type="Proteomes" id="UP000276133">
    <property type="component" value="Unassembled WGS sequence"/>
</dbReference>
<evidence type="ECO:0000313" key="1">
    <source>
        <dbReference type="EMBL" id="RNA11941.1"/>
    </source>
</evidence>
<reference evidence="1 2" key="1">
    <citation type="journal article" date="2018" name="Sci. Rep.">
        <title>Genomic signatures of local adaptation to the degree of environmental predictability in rotifers.</title>
        <authorList>
            <person name="Franch-Gras L."/>
            <person name="Hahn C."/>
            <person name="Garcia-Roger E.M."/>
            <person name="Carmona M.J."/>
            <person name="Serra M."/>
            <person name="Gomez A."/>
        </authorList>
    </citation>
    <scope>NUCLEOTIDE SEQUENCE [LARGE SCALE GENOMIC DNA]</scope>
    <source>
        <strain evidence="1">HYR1</strain>
    </source>
</reference>
<accession>A0A3M7QLM2</accession>
<gene>
    <name evidence="1" type="ORF">BpHYR1_032492</name>
</gene>